<dbReference type="InterPro" id="IPR042099">
    <property type="entry name" value="ANL_N_sf"/>
</dbReference>
<evidence type="ECO:0000259" key="4">
    <source>
        <dbReference type="Pfam" id="PF13193"/>
    </source>
</evidence>
<evidence type="ECO:0000256" key="2">
    <source>
        <dbReference type="ARBA" id="ARBA00022598"/>
    </source>
</evidence>
<organism evidence="5 6">
    <name type="scientific">Pseudovirgaria hyperparasitica</name>
    <dbReference type="NCBI Taxonomy" id="470096"/>
    <lineage>
        <taxon>Eukaryota</taxon>
        <taxon>Fungi</taxon>
        <taxon>Dikarya</taxon>
        <taxon>Ascomycota</taxon>
        <taxon>Pezizomycotina</taxon>
        <taxon>Dothideomycetes</taxon>
        <taxon>Dothideomycetes incertae sedis</taxon>
        <taxon>Acrospermales</taxon>
        <taxon>Acrospermaceae</taxon>
        <taxon>Pseudovirgaria</taxon>
    </lineage>
</organism>
<dbReference type="PANTHER" id="PTHR24096">
    <property type="entry name" value="LONG-CHAIN-FATTY-ACID--COA LIGASE"/>
    <property type="match status" value="1"/>
</dbReference>
<dbReference type="Proteomes" id="UP000799437">
    <property type="component" value="Unassembled WGS sequence"/>
</dbReference>
<keyword evidence="6" id="KW-1185">Reference proteome</keyword>
<proteinExistence type="inferred from homology"/>
<dbReference type="OrthoDB" id="1898221at2759"/>
<dbReference type="SUPFAM" id="SSF56801">
    <property type="entry name" value="Acetyl-CoA synthetase-like"/>
    <property type="match status" value="1"/>
</dbReference>
<dbReference type="AlphaFoldDB" id="A0A6A6WI62"/>
<dbReference type="InterPro" id="IPR020845">
    <property type="entry name" value="AMP-binding_CS"/>
</dbReference>
<dbReference type="InterPro" id="IPR000873">
    <property type="entry name" value="AMP-dep_synth/lig_dom"/>
</dbReference>
<gene>
    <name evidence="5" type="ORF">EJ05DRAFT_534036</name>
</gene>
<dbReference type="PANTHER" id="PTHR24096:SF149">
    <property type="entry name" value="AMP-BINDING DOMAIN-CONTAINING PROTEIN-RELATED"/>
    <property type="match status" value="1"/>
</dbReference>
<dbReference type="EMBL" id="ML996565">
    <property type="protein sequence ID" value="KAF2762492.1"/>
    <property type="molecule type" value="Genomic_DNA"/>
</dbReference>
<name>A0A6A6WI62_9PEZI</name>
<dbReference type="RefSeq" id="XP_033604943.1">
    <property type="nucleotide sequence ID" value="XM_033749158.1"/>
</dbReference>
<dbReference type="PROSITE" id="PS00455">
    <property type="entry name" value="AMP_BINDING"/>
    <property type="match status" value="1"/>
</dbReference>
<evidence type="ECO:0000256" key="1">
    <source>
        <dbReference type="ARBA" id="ARBA00006432"/>
    </source>
</evidence>
<dbReference type="GO" id="GO:0016405">
    <property type="term" value="F:CoA-ligase activity"/>
    <property type="evidence" value="ECO:0007669"/>
    <property type="project" value="TreeGrafter"/>
</dbReference>
<dbReference type="Gene3D" id="3.40.50.12780">
    <property type="entry name" value="N-terminal domain of ligase-like"/>
    <property type="match status" value="1"/>
</dbReference>
<dbReference type="Pfam" id="PF00501">
    <property type="entry name" value="AMP-binding"/>
    <property type="match status" value="1"/>
</dbReference>
<feature type="domain" description="AMP-dependent synthetase/ligase" evidence="3">
    <location>
        <begin position="43"/>
        <end position="418"/>
    </location>
</feature>
<keyword evidence="2" id="KW-0436">Ligase</keyword>
<dbReference type="Gene3D" id="3.30.300.30">
    <property type="match status" value="1"/>
</dbReference>
<dbReference type="FunFam" id="3.30.300.30:FF:000007">
    <property type="entry name" value="4-coumarate--CoA ligase 2"/>
    <property type="match status" value="1"/>
</dbReference>
<accession>A0A6A6WI62</accession>
<dbReference type="Pfam" id="PF13193">
    <property type="entry name" value="AMP-binding_C"/>
    <property type="match status" value="1"/>
</dbReference>
<protein>
    <submittedName>
        <fullName evidence="5">Acetyl-CoA synthetase-like protein</fullName>
    </submittedName>
</protein>
<dbReference type="InterPro" id="IPR045851">
    <property type="entry name" value="AMP-bd_C_sf"/>
</dbReference>
<reference evidence="5" key="1">
    <citation type="journal article" date="2020" name="Stud. Mycol.">
        <title>101 Dothideomycetes genomes: a test case for predicting lifestyles and emergence of pathogens.</title>
        <authorList>
            <person name="Haridas S."/>
            <person name="Albert R."/>
            <person name="Binder M."/>
            <person name="Bloem J."/>
            <person name="Labutti K."/>
            <person name="Salamov A."/>
            <person name="Andreopoulos B."/>
            <person name="Baker S."/>
            <person name="Barry K."/>
            <person name="Bills G."/>
            <person name="Bluhm B."/>
            <person name="Cannon C."/>
            <person name="Castanera R."/>
            <person name="Culley D."/>
            <person name="Daum C."/>
            <person name="Ezra D."/>
            <person name="Gonzalez J."/>
            <person name="Henrissat B."/>
            <person name="Kuo A."/>
            <person name="Liang C."/>
            <person name="Lipzen A."/>
            <person name="Lutzoni F."/>
            <person name="Magnuson J."/>
            <person name="Mondo S."/>
            <person name="Nolan M."/>
            <person name="Ohm R."/>
            <person name="Pangilinan J."/>
            <person name="Park H.-J."/>
            <person name="Ramirez L."/>
            <person name="Alfaro M."/>
            <person name="Sun H."/>
            <person name="Tritt A."/>
            <person name="Yoshinaga Y."/>
            <person name="Zwiers L.-H."/>
            <person name="Turgeon B."/>
            <person name="Goodwin S."/>
            <person name="Spatafora J."/>
            <person name="Crous P."/>
            <person name="Grigoriev I."/>
        </authorList>
    </citation>
    <scope>NUCLEOTIDE SEQUENCE</scope>
    <source>
        <strain evidence="5">CBS 121739</strain>
    </source>
</reference>
<dbReference type="CDD" id="cd05911">
    <property type="entry name" value="Firefly_Luc_like"/>
    <property type="match status" value="1"/>
</dbReference>
<evidence type="ECO:0000259" key="3">
    <source>
        <dbReference type="Pfam" id="PF00501"/>
    </source>
</evidence>
<dbReference type="GO" id="GO:0019748">
    <property type="term" value="P:secondary metabolic process"/>
    <property type="evidence" value="ECO:0007669"/>
    <property type="project" value="TreeGrafter"/>
</dbReference>
<evidence type="ECO:0000313" key="6">
    <source>
        <dbReference type="Proteomes" id="UP000799437"/>
    </source>
</evidence>
<dbReference type="InterPro" id="IPR025110">
    <property type="entry name" value="AMP-bd_C"/>
</dbReference>
<evidence type="ECO:0000313" key="5">
    <source>
        <dbReference type="EMBL" id="KAF2762492.1"/>
    </source>
</evidence>
<dbReference type="GeneID" id="54490212"/>
<comment type="similarity">
    <text evidence="1">Belongs to the ATP-dependent AMP-binding enzyme family.</text>
</comment>
<feature type="domain" description="AMP-binding enzyme C-terminal" evidence="4">
    <location>
        <begin position="467"/>
        <end position="543"/>
    </location>
</feature>
<sequence length="561" mass="61013">MASTAHTTASGTIYHPAETFDIPRLDLLSLLFDSKCTDSQEDTVIHASAANPSIALTKAELRTQTRRTAHMLRSTYGIGANGPNKDIVTVVSTGSQFVPLLFYGIIAAGGVFSAVSPASTTSELARLISTAGSKCIICNEATKDLTIQAAGEADLPYDSVCVISEGATWSVRKLGHEQNLITTQELDWQRITDLKTLEESLIVLIYSSGTTGLPKGVCLSHTNLVSEAVVTLELTKKRYKIVGKENFQYRTLAHLPIAHIAGIQGYFINPFYMNGTTYWMSKFSFPEFLEYNKKYRITFFFTVPPIYLLIAKSPLVKDHFDTLEHAVSGAAPLGKELQYAASAKLGKGKTFVSQTWGLSETTGSITAMPYGLNDDTGSVSSLVPNCYARVVDETEKDVPVGERGELWVKGPVVTKGYYSNADANADAYTDGWFRTGDIGYFANGLFYCVDRMKELIKYKGLQVAPAELEALLLTHPLIADAAVIGITTEDGTNELPRAYVVADNSAISEMDIKDWVATKVAGHKQLRGGVVFVDVIPKSPSGKILRKDLRALAKRVDGAKL</sequence>